<dbReference type="AlphaFoldDB" id="A0A176W4C2"/>
<reference evidence="2" key="1">
    <citation type="submission" date="2016-03" db="EMBL/GenBank/DDBJ databases">
        <title>Mechanisms controlling the formation of the plant cell surface in tip-growing cells are functionally conserved among land plants.</title>
        <authorList>
            <person name="Honkanen S."/>
            <person name="Jones V.A."/>
            <person name="Morieri G."/>
            <person name="Champion C."/>
            <person name="Hetherington A.J."/>
            <person name="Kelly S."/>
            <person name="Saint-Marcoux D."/>
            <person name="Proust H."/>
            <person name="Prescott H."/>
            <person name="Dolan L."/>
        </authorList>
    </citation>
    <scope>NUCLEOTIDE SEQUENCE [LARGE SCALE GENOMIC DNA]</scope>
    <source>
        <tissue evidence="2">Whole gametophyte</tissue>
    </source>
</reference>
<evidence type="ECO:0000313" key="2">
    <source>
        <dbReference type="EMBL" id="OAE27877.1"/>
    </source>
</evidence>
<evidence type="ECO:0000313" key="3">
    <source>
        <dbReference type="Proteomes" id="UP000077202"/>
    </source>
</evidence>
<sequence length="190" mass="21072">MVGYMILLNSSWTNVVSALDEHEPNPNVKHRTACVGSTVFSGTGRDTTGNEKARWQACPQGQFTIPRTISRGGINNHSEKMLRIYWIIRAQSSTGNTRCLSMRLGSEVDTAGQPPQLRRGSIMNSMHISNARQAGRKAESSSWFSTVNRNLPMRIEGRALSVHARPVDCVVTLQNGVNEMLEAKLLLFFV</sequence>
<keyword evidence="1" id="KW-0732">Signal</keyword>
<feature type="chain" id="PRO_5008052244" evidence="1">
    <location>
        <begin position="19"/>
        <end position="190"/>
    </location>
</feature>
<protein>
    <submittedName>
        <fullName evidence="2">Uncharacterized protein</fullName>
    </submittedName>
</protein>
<name>A0A176W4C2_MARPO</name>
<comment type="caution">
    <text evidence="2">The sequence shown here is derived from an EMBL/GenBank/DDBJ whole genome shotgun (WGS) entry which is preliminary data.</text>
</comment>
<dbReference type="EMBL" id="LVLJ01001809">
    <property type="protein sequence ID" value="OAE27877.1"/>
    <property type="molecule type" value="Genomic_DNA"/>
</dbReference>
<evidence type="ECO:0000256" key="1">
    <source>
        <dbReference type="SAM" id="SignalP"/>
    </source>
</evidence>
<organism evidence="2 3">
    <name type="scientific">Marchantia polymorpha subsp. ruderalis</name>
    <dbReference type="NCBI Taxonomy" id="1480154"/>
    <lineage>
        <taxon>Eukaryota</taxon>
        <taxon>Viridiplantae</taxon>
        <taxon>Streptophyta</taxon>
        <taxon>Embryophyta</taxon>
        <taxon>Marchantiophyta</taxon>
        <taxon>Marchantiopsida</taxon>
        <taxon>Marchantiidae</taxon>
        <taxon>Marchantiales</taxon>
        <taxon>Marchantiaceae</taxon>
        <taxon>Marchantia</taxon>
    </lineage>
</organism>
<proteinExistence type="predicted"/>
<gene>
    <name evidence="2" type="ORF">AXG93_2334s1000</name>
</gene>
<dbReference type="Proteomes" id="UP000077202">
    <property type="component" value="Unassembled WGS sequence"/>
</dbReference>
<keyword evidence="3" id="KW-1185">Reference proteome</keyword>
<feature type="signal peptide" evidence="1">
    <location>
        <begin position="1"/>
        <end position="18"/>
    </location>
</feature>
<accession>A0A176W4C2</accession>